<keyword evidence="16" id="KW-1185">Reference proteome</keyword>
<dbReference type="GO" id="GO:0032259">
    <property type="term" value="P:methylation"/>
    <property type="evidence" value="ECO:0007669"/>
    <property type="project" value="UniProtKB-KW"/>
</dbReference>
<dbReference type="SMART" id="SM00478">
    <property type="entry name" value="ENDO3c"/>
    <property type="match status" value="1"/>
</dbReference>
<evidence type="ECO:0000313" key="15">
    <source>
        <dbReference type="EMBL" id="QJR13430.1"/>
    </source>
</evidence>
<dbReference type="SMART" id="SM00342">
    <property type="entry name" value="HTH_ARAC"/>
    <property type="match status" value="1"/>
</dbReference>
<dbReference type="SUPFAM" id="SSF48150">
    <property type="entry name" value="DNA-glycosylase"/>
    <property type="match status" value="1"/>
</dbReference>
<dbReference type="Gene3D" id="3.40.10.10">
    <property type="entry name" value="DNA Methylphosphotriester Repair Domain"/>
    <property type="match status" value="1"/>
</dbReference>
<dbReference type="GO" id="GO:0008270">
    <property type="term" value="F:zinc ion binding"/>
    <property type="evidence" value="ECO:0007669"/>
    <property type="project" value="InterPro"/>
</dbReference>
<sequence length="480" mass="52382">MDLDDTQCYRAVRAHDSRFDGRFFVGVRTTRIYCRPVCTARTPLKHNCRFFPSAAAAEVQGFRPCLRCRPELAPGYAVVDANQRLARSAANLIEDGRLQDANLAELARTLDVTDRHLRRVFQQEFGVSPVEYAQTQRLLLAKRLLTDTDLTVLDVAMASGFASLRRFNDLFRTRYRMTPGELRRTTPSREPTGRLTFDLAFRPPYDWEAMLAFLGRRAIAGVEQIDGRRYRRTMRVAGAGGKEATGWIEVAPSPRRSALRIHASASLAGAVPTVLARAKCLFDLACHPDQVAAALGPLGEAHPGLRLAGSVDGFEIAVRAILGQQVTVAAATTIAGRFARAFGTAIVTPFAGLDHVFPRAGEIAVLEPGDIAKHGVIAARARAIIALAKAIDSGALRLDPAAPVEATLAALEALPGIGPWTAHYIAMRALAWPDAFPHPDVAVIKAIGEKPRAALAASEQWRPWRAYAVLHLWKSLEKKP</sequence>
<reference evidence="15 16" key="1">
    <citation type="submission" date="2020-04" db="EMBL/GenBank/DDBJ databases">
        <title>Usitatibacter rugosus gen. nov., sp. nov. and Usitatibacter palustris sp. nov., novel members of Usitatibacteraceae fam. nov. within the order Nitrosomonadales isolated from soil.</title>
        <authorList>
            <person name="Huber K.J."/>
            <person name="Neumann-Schaal M."/>
            <person name="Geppert A."/>
            <person name="Luckner M."/>
            <person name="Wanner G."/>
            <person name="Overmann J."/>
        </authorList>
    </citation>
    <scope>NUCLEOTIDE SEQUENCE [LARGE SCALE GENOMIC DNA]</scope>
    <source>
        <strain evidence="15 16">Swamp67</strain>
    </source>
</reference>
<dbReference type="GO" id="GO:0008168">
    <property type="term" value="F:methyltransferase activity"/>
    <property type="evidence" value="ECO:0007669"/>
    <property type="project" value="UniProtKB-KW"/>
</dbReference>
<keyword evidence="10" id="KW-0238">DNA-binding</keyword>
<keyword evidence="4" id="KW-0489">Methyltransferase</keyword>
<dbReference type="GO" id="GO:0008725">
    <property type="term" value="F:DNA-3-methyladenine glycosylase activity"/>
    <property type="evidence" value="ECO:0007669"/>
    <property type="project" value="TreeGrafter"/>
</dbReference>
<dbReference type="InterPro" id="IPR037046">
    <property type="entry name" value="AlkA_N_sf"/>
</dbReference>
<keyword evidence="6" id="KW-0479">Metal-binding</keyword>
<dbReference type="Pfam" id="PF06029">
    <property type="entry name" value="AlkA_N"/>
    <property type="match status" value="1"/>
</dbReference>
<dbReference type="GO" id="GO:0005737">
    <property type="term" value="C:cytoplasm"/>
    <property type="evidence" value="ECO:0007669"/>
    <property type="project" value="TreeGrafter"/>
</dbReference>
<dbReference type="KEGG" id="upl:DSM104440_00213"/>
<dbReference type="Gene3D" id="3.30.310.20">
    <property type="entry name" value="DNA-3-methyladenine glycosylase AlkA, N-terminal domain"/>
    <property type="match status" value="1"/>
</dbReference>
<dbReference type="CDD" id="cd00056">
    <property type="entry name" value="ENDO3c"/>
    <property type="match status" value="1"/>
</dbReference>
<evidence type="ECO:0000256" key="8">
    <source>
        <dbReference type="ARBA" id="ARBA00022833"/>
    </source>
</evidence>
<dbReference type="PROSITE" id="PS01124">
    <property type="entry name" value="HTH_ARAC_FAMILY_2"/>
    <property type="match status" value="1"/>
</dbReference>
<proteinExistence type="predicted"/>
<dbReference type="InterPro" id="IPR011257">
    <property type="entry name" value="DNA_glycosylase"/>
</dbReference>
<dbReference type="GO" id="GO:0006285">
    <property type="term" value="P:base-excision repair, AP site formation"/>
    <property type="evidence" value="ECO:0007669"/>
    <property type="project" value="TreeGrafter"/>
</dbReference>
<evidence type="ECO:0000256" key="3">
    <source>
        <dbReference type="ARBA" id="ARBA00012000"/>
    </source>
</evidence>
<dbReference type="EC" id="3.2.2.21" evidence="3"/>
<accession>A0A6M4H1U9</accession>
<evidence type="ECO:0000256" key="1">
    <source>
        <dbReference type="ARBA" id="ARBA00000086"/>
    </source>
</evidence>
<comment type="cofactor">
    <cofactor evidence="2">
        <name>Zn(2+)</name>
        <dbReference type="ChEBI" id="CHEBI:29105"/>
    </cofactor>
</comment>
<protein>
    <recommendedName>
        <fullName evidence="3">DNA-3-methyladenine glycosylase II</fullName>
        <ecNumber evidence="3">3.2.2.21</ecNumber>
    </recommendedName>
</protein>
<dbReference type="GO" id="GO:0043916">
    <property type="term" value="F:DNA-7-methylguanine glycosylase activity"/>
    <property type="evidence" value="ECO:0007669"/>
    <property type="project" value="TreeGrafter"/>
</dbReference>
<dbReference type="InterPro" id="IPR009057">
    <property type="entry name" value="Homeodomain-like_sf"/>
</dbReference>
<dbReference type="InterPro" id="IPR010316">
    <property type="entry name" value="AlkA_N"/>
</dbReference>
<dbReference type="GO" id="GO:0003700">
    <property type="term" value="F:DNA-binding transcription factor activity"/>
    <property type="evidence" value="ECO:0007669"/>
    <property type="project" value="InterPro"/>
</dbReference>
<dbReference type="RefSeq" id="WP_171159968.1">
    <property type="nucleotide sequence ID" value="NZ_CP053073.1"/>
</dbReference>
<dbReference type="InterPro" id="IPR004026">
    <property type="entry name" value="Ada_DNA_repair_Zn-bd"/>
</dbReference>
<gene>
    <name evidence="15" type="primary">alkA_1</name>
    <name evidence="15" type="ORF">DSM104440_00213</name>
</gene>
<keyword evidence="9" id="KW-0805">Transcription regulation</keyword>
<dbReference type="SUPFAM" id="SSF57884">
    <property type="entry name" value="Ada DNA repair protein, N-terminal domain (N-Ada 10)"/>
    <property type="match status" value="1"/>
</dbReference>
<feature type="domain" description="HTH araC/xylS-type" evidence="14">
    <location>
        <begin position="87"/>
        <end position="185"/>
    </location>
</feature>
<dbReference type="FunCoup" id="A0A6M4H1U9">
    <property type="interactions" value="173"/>
</dbReference>
<dbReference type="InterPro" id="IPR051912">
    <property type="entry name" value="Alkylbase_DNA_Glycosylase/TA"/>
</dbReference>
<dbReference type="InterPro" id="IPR035451">
    <property type="entry name" value="Ada-like_dom_sf"/>
</dbReference>
<keyword evidence="8" id="KW-0862">Zinc</keyword>
<evidence type="ECO:0000256" key="9">
    <source>
        <dbReference type="ARBA" id="ARBA00023015"/>
    </source>
</evidence>
<organism evidence="15 16">
    <name type="scientific">Usitatibacter palustris</name>
    <dbReference type="NCBI Taxonomy" id="2732487"/>
    <lineage>
        <taxon>Bacteria</taxon>
        <taxon>Pseudomonadati</taxon>
        <taxon>Pseudomonadota</taxon>
        <taxon>Betaproteobacteria</taxon>
        <taxon>Nitrosomonadales</taxon>
        <taxon>Usitatibacteraceae</taxon>
        <taxon>Usitatibacter</taxon>
    </lineage>
</organism>
<dbReference type="Pfam" id="PF02805">
    <property type="entry name" value="Ada_Zn_binding"/>
    <property type="match status" value="1"/>
</dbReference>
<dbReference type="GO" id="GO:0006307">
    <property type="term" value="P:DNA alkylation repair"/>
    <property type="evidence" value="ECO:0007669"/>
    <property type="project" value="TreeGrafter"/>
</dbReference>
<keyword evidence="11" id="KW-0010">Activator</keyword>
<dbReference type="GO" id="GO:0043565">
    <property type="term" value="F:sequence-specific DNA binding"/>
    <property type="evidence" value="ECO:0007669"/>
    <property type="project" value="InterPro"/>
</dbReference>
<dbReference type="EMBL" id="CP053073">
    <property type="protein sequence ID" value="QJR13430.1"/>
    <property type="molecule type" value="Genomic_DNA"/>
</dbReference>
<keyword evidence="7" id="KW-0227">DNA damage</keyword>
<dbReference type="Gene3D" id="1.10.340.30">
    <property type="entry name" value="Hypothetical protein, domain 2"/>
    <property type="match status" value="1"/>
</dbReference>
<dbReference type="PROSITE" id="PS00041">
    <property type="entry name" value="HTH_ARAC_FAMILY_1"/>
    <property type="match status" value="1"/>
</dbReference>
<dbReference type="SUPFAM" id="SSF46689">
    <property type="entry name" value="Homeodomain-like"/>
    <property type="match status" value="2"/>
</dbReference>
<comment type="catalytic activity">
    <reaction evidence="1">
        <text>Hydrolysis of alkylated DNA, releasing 3-methyladenine, 3-methylguanine, 7-methylguanine and 7-methyladenine.</text>
        <dbReference type="EC" id="3.2.2.21"/>
    </reaction>
</comment>
<evidence type="ECO:0000256" key="2">
    <source>
        <dbReference type="ARBA" id="ARBA00001947"/>
    </source>
</evidence>
<dbReference type="PANTHER" id="PTHR43003:SF13">
    <property type="entry name" value="DNA-3-METHYLADENINE GLYCOSYLASE 2"/>
    <property type="match status" value="1"/>
</dbReference>
<dbReference type="GO" id="GO:0032131">
    <property type="term" value="F:alkylated DNA binding"/>
    <property type="evidence" value="ECO:0007669"/>
    <property type="project" value="TreeGrafter"/>
</dbReference>
<dbReference type="SMART" id="SM01009">
    <property type="entry name" value="AlkA_N"/>
    <property type="match status" value="1"/>
</dbReference>
<dbReference type="Pfam" id="PF00730">
    <property type="entry name" value="HhH-GPD"/>
    <property type="match status" value="1"/>
</dbReference>
<dbReference type="Proteomes" id="UP000503096">
    <property type="component" value="Chromosome"/>
</dbReference>
<dbReference type="Pfam" id="PF12833">
    <property type="entry name" value="HTH_18"/>
    <property type="match status" value="1"/>
</dbReference>
<dbReference type="InterPro" id="IPR018062">
    <property type="entry name" value="HTH_AraC-typ_CS"/>
</dbReference>
<dbReference type="InterPro" id="IPR018060">
    <property type="entry name" value="HTH_AraC"/>
</dbReference>
<evidence type="ECO:0000256" key="10">
    <source>
        <dbReference type="ARBA" id="ARBA00023125"/>
    </source>
</evidence>
<dbReference type="Gene3D" id="1.10.1670.10">
    <property type="entry name" value="Helix-hairpin-Helix base-excision DNA repair enzymes (C-terminal)"/>
    <property type="match status" value="1"/>
</dbReference>
<keyword evidence="13" id="KW-0234">DNA repair</keyword>
<keyword evidence="12" id="KW-0804">Transcription</keyword>
<evidence type="ECO:0000256" key="7">
    <source>
        <dbReference type="ARBA" id="ARBA00022763"/>
    </source>
</evidence>
<evidence type="ECO:0000256" key="5">
    <source>
        <dbReference type="ARBA" id="ARBA00022679"/>
    </source>
</evidence>
<dbReference type="GO" id="GO:0032993">
    <property type="term" value="C:protein-DNA complex"/>
    <property type="evidence" value="ECO:0007669"/>
    <property type="project" value="TreeGrafter"/>
</dbReference>
<dbReference type="InterPro" id="IPR003265">
    <property type="entry name" value="HhH-GPD_domain"/>
</dbReference>
<dbReference type="AlphaFoldDB" id="A0A6M4H1U9"/>
<evidence type="ECO:0000313" key="16">
    <source>
        <dbReference type="Proteomes" id="UP000503096"/>
    </source>
</evidence>
<dbReference type="InParanoid" id="A0A6M4H1U9"/>
<keyword evidence="5" id="KW-0808">Transferase</keyword>
<dbReference type="PANTHER" id="PTHR43003">
    <property type="entry name" value="DNA-3-METHYLADENINE GLYCOSYLASE"/>
    <property type="match status" value="1"/>
</dbReference>
<name>A0A6M4H1U9_9PROT</name>
<evidence type="ECO:0000256" key="6">
    <source>
        <dbReference type="ARBA" id="ARBA00022723"/>
    </source>
</evidence>
<dbReference type="Gene3D" id="1.10.10.60">
    <property type="entry name" value="Homeodomain-like"/>
    <property type="match status" value="2"/>
</dbReference>
<evidence type="ECO:0000259" key="14">
    <source>
        <dbReference type="PROSITE" id="PS01124"/>
    </source>
</evidence>
<dbReference type="FunFam" id="3.40.10.10:FF:000001">
    <property type="entry name" value="DNA-3-methyladenine glycosylase 2"/>
    <property type="match status" value="1"/>
</dbReference>
<dbReference type="SUPFAM" id="SSF55945">
    <property type="entry name" value="TATA-box binding protein-like"/>
    <property type="match status" value="1"/>
</dbReference>
<evidence type="ECO:0000256" key="13">
    <source>
        <dbReference type="ARBA" id="ARBA00023204"/>
    </source>
</evidence>
<evidence type="ECO:0000256" key="4">
    <source>
        <dbReference type="ARBA" id="ARBA00022603"/>
    </source>
</evidence>
<evidence type="ECO:0000256" key="12">
    <source>
        <dbReference type="ARBA" id="ARBA00023163"/>
    </source>
</evidence>
<evidence type="ECO:0000256" key="11">
    <source>
        <dbReference type="ARBA" id="ARBA00023159"/>
    </source>
</evidence>
<dbReference type="InterPro" id="IPR023170">
    <property type="entry name" value="HhH_base_excis_C"/>
</dbReference>